<dbReference type="AlphaFoldDB" id="A0A7S1E9J8"/>
<dbReference type="PROSITE" id="PS00306">
    <property type="entry name" value="CASEIN_ALPHA_BETA"/>
    <property type="match status" value="1"/>
</dbReference>
<proteinExistence type="predicted"/>
<gene>
    <name evidence="3" type="ORF">TNIT0693_LOCUS3432</name>
</gene>
<keyword evidence="1 2" id="KW-0732">Signal</keyword>
<evidence type="ECO:0008006" key="4">
    <source>
        <dbReference type="Google" id="ProtNLM"/>
    </source>
</evidence>
<organism evidence="3">
    <name type="scientific">Thalassionema nitzschioides</name>
    <dbReference type="NCBI Taxonomy" id="33649"/>
    <lineage>
        <taxon>Eukaryota</taxon>
        <taxon>Sar</taxon>
        <taxon>Stramenopiles</taxon>
        <taxon>Ochrophyta</taxon>
        <taxon>Bacillariophyta</taxon>
        <taxon>Fragilariophyceae</taxon>
        <taxon>Fragilariophycidae</taxon>
        <taxon>Thalassionemales</taxon>
        <taxon>Thalassionemataceae</taxon>
        <taxon>Thalassionema</taxon>
    </lineage>
</organism>
<feature type="chain" id="PRO_5031093142" description="PS II complex 12 kDa extrinsic protein" evidence="2">
    <location>
        <begin position="16"/>
        <end position="124"/>
    </location>
</feature>
<protein>
    <recommendedName>
        <fullName evidence="4">PS II complex 12 kDa extrinsic protein</fullName>
    </recommendedName>
</protein>
<sequence>MKIAIVSCLLATAVAFVPSANRRPSLSLKSTPVEEVTAVEKEQIMENVFECHGYFPDFREFDELPASVREMRSLSGDELKEATAKYSSMKDDSERCYQVLVDLGLLEDYSSLGEYSDNFDEYAK</sequence>
<accession>A0A7S1E9J8</accession>
<evidence type="ECO:0000313" key="3">
    <source>
        <dbReference type="EMBL" id="CAD8967307.1"/>
    </source>
</evidence>
<reference evidence="3" key="1">
    <citation type="submission" date="2021-01" db="EMBL/GenBank/DDBJ databases">
        <authorList>
            <person name="Corre E."/>
            <person name="Pelletier E."/>
            <person name="Niang G."/>
            <person name="Scheremetjew M."/>
            <person name="Finn R."/>
            <person name="Kale V."/>
            <person name="Holt S."/>
            <person name="Cochrane G."/>
            <person name="Meng A."/>
            <person name="Brown T."/>
            <person name="Cohen L."/>
        </authorList>
    </citation>
    <scope>NUCLEOTIDE SEQUENCE</scope>
</reference>
<feature type="signal peptide" evidence="2">
    <location>
        <begin position="1"/>
        <end position="15"/>
    </location>
</feature>
<dbReference type="EMBL" id="HBFY01009306">
    <property type="protein sequence ID" value="CAD8967307.1"/>
    <property type="molecule type" value="Transcribed_RNA"/>
</dbReference>
<evidence type="ECO:0000256" key="2">
    <source>
        <dbReference type="SAM" id="SignalP"/>
    </source>
</evidence>
<evidence type="ECO:0000256" key="1">
    <source>
        <dbReference type="ARBA" id="ARBA00022729"/>
    </source>
</evidence>
<name>A0A7S1E9J8_9STRA</name>
<dbReference type="InterPro" id="IPR031305">
    <property type="entry name" value="Casein_CS"/>
</dbReference>